<feature type="region of interest" description="Disordered" evidence="1">
    <location>
        <begin position="648"/>
        <end position="670"/>
    </location>
</feature>
<evidence type="ECO:0000313" key="2">
    <source>
        <dbReference type="EMBL" id="RAI57242.1"/>
    </source>
</evidence>
<dbReference type="Gene3D" id="3.50.50.60">
    <property type="entry name" value="FAD/NAD(P)-binding domain"/>
    <property type="match status" value="2"/>
</dbReference>
<dbReference type="InterPro" id="IPR036188">
    <property type="entry name" value="FAD/NAD-bd_sf"/>
</dbReference>
<gene>
    <name evidence="2" type="ORF">DOO78_19640</name>
</gene>
<sequence>MRNSFQEQVRRAVRDEAALRQALADADIAPMLMVLVQLTGDLAILDEVAPHIHGAWSFLESVPEPLKQRVRDRLVEALQDYAVADRAPPPLPPAETLQRMMSGGVGQTVPEEYIPVLVEETRLAEEDPRAVHWRRDPAGLPVGAMQVVIVGAGFAGLCMGIRLKQMGIPFTILEKNPTVGGTWLENRYPGCAVDTPNHFFSYSFAPNHAWTRHFSQRPEIHRYIEDCFERFDIRRYVRFGVEVTRAAFDEATARWAVTIRPSAGGAEESLSCRALVTAVGQLNRPAIPSIPGLDDFKGPLFHTARWDEAVPLAGKRVAMIGTGASAMQAAPAIAPEVAELVVFQRTPHWAVHNPNYHKTVSAGNLWCLEHIPYFGQWLRFQLFWAGSDGFHASLQVDPDWTQPDLSLNEANHRMREMLTEHVRKELAGDEDLLAKVIPGYPPYGKRMLRDNHWYRMLKRPNVTLETAQIERITENAIVMRDGRVHEVDVIILATGFQASKMLAPMEIAGRGGRTIRAAWGEDDPRAYLGITAPGFPNFFMIYGPNTNLAHGGSIIFHHECQVRYICQALREMVEEGYASLEVRPEVHDAYNHLLDETCRRMVWTHPGVTSWYKNKANRVTVTSPWRLLDYWKLTQHFVPAEFRAARPGEPMQVPGQARAAVDSAERLTVS</sequence>
<dbReference type="AlphaFoldDB" id="A0A327M4T7"/>
<dbReference type="SUPFAM" id="SSF51905">
    <property type="entry name" value="FAD/NAD(P)-binding domain"/>
    <property type="match status" value="1"/>
</dbReference>
<evidence type="ECO:0000313" key="3">
    <source>
        <dbReference type="Proteomes" id="UP000249065"/>
    </source>
</evidence>
<evidence type="ECO:0000256" key="1">
    <source>
        <dbReference type="SAM" id="MobiDB-lite"/>
    </source>
</evidence>
<name>A0A327M4T7_9PROT</name>
<dbReference type="InterPro" id="IPR051209">
    <property type="entry name" value="FAD-bind_Monooxygenase_sf"/>
</dbReference>
<reference evidence="3" key="1">
    <citation type="submission" date="2018-06" db="EMBL/GenBank/DDBJ databases">
        <authorList>
            <person name="Khan S.A."/>
        </authorList>
    </citation>
    <scope>NUCLEOTIDE SEQUENCE [LARGE SCALE GENOMIC DNA]</scope>
    <source>
        <strain evidence="3">DB-1506</strain>
    </source>
</reference>
<dbReference type="Pfam" id="PF13738">
    <property type="entry name" value="Pyr_redox_3"/>
    <property type="match status" value="1"/>
</dbReference>
<dbReference type="PANTHER" id="PTHR42877:SF4">
    <property type="entry name" value="FAD_NAD(P)-BINDING DOMAIN-CONTAINING PROTEIN-RELATED"/>
    <property type="match status" value="1"/>
</dbReference>
<dbReference type="Proteomes" id="UP000249065">
    <property type="component" value="Unassembled WGS sequence"/>
</dbReference>
<organism evidence="2 3">
    <name type="scientific">Roseicella frigidaeris</name>
    <dbReference type="NCBI Taxonomy" id="2230885"/>
    <lineage>
        <taxon>Bacteria</taxon>
        <taxon>Pseudomonadati</taxon>
        <taxon>Pseudomonadota</taxon>
        <taxon>Alphaproteobacteria</taxon>
        <taxon>Acetobacterales</taxon>
        <taxon>Roseomonadaceae</taxon>
        <taxon>Roseicella</taxon>
    </lineage>
</organism>
<accession>A0A327M4T7</accession>
<dbReference type="PANTHER" id="PTHR42877">
    <property type="entry name" value="L-ORNITHINE N(5)-MONOOXYGENASE-RELATED"/>
    <property type="match status" value="1"/>
</dbReference>
<dbReference type="OrthoDB" id="312624at2"/>
<evidence type="ECO:0008006" key="4">
    <source>
        <dbReference type="Google" id="ProtNLM"/>
    </source>
</evidence>
<proteinExistence type="predicted"/>
<comment type="caution">
    <text evidence="2">The sequence shown here is derived from an EMBL/GenBank/DDBJ whole genome shotgun (WGS) entry which is preliminary data.</text>
</comment>
<protein>
    <recommendedName>
        <fullName evidence="4">4-hydroxyacetophenone monooxygenase</fullName>
    </recommendedName>
</protein>
<dbReference type="EMBL" id="QLIX01000019">
    <property type="protein sequence ID" value="RAI57242.1"/>
    <property type="molecule type" value="Genomic_DNA"/>
</dbReference>
<dbReference type="RefSeq" id="WP_111471573.1">
    <property type="nucleotide sequence ID" value="NZ_QLIX01000019.1"/>
</dbReference>
<keyword evidence="3" id="KW-1185">Reference proteome</keyword>